<evidence type="ECO:0000256" key="6">
    <source>
        <dbReference type="SAM" id="Phobius"/>
    </source>
</evidence>
<feature type="domain" description="G-protein coupled receptors family 1 profile" evidence="7">
    <location>
        <begin position="679"/>
        <end position="936"/>
    </location>
</feature>
<dbReference type="GO" id="GO:0006270">
    <property type="term" value="P:DNA replication initiation"/>
    <property type="evidence" value="ECO:0007669"/>
    <property type="project" value="TreeGrafter"/>
</dbReference>
<dbReference type="InterPro" id="IPR017452">
    <property type="entry name" value="GPCR_Rhodpsn_7TM"/>
</dbReference>
<dbReference type="GO" id="GO:0005664">
    <property type="term" value="C:nuclear origin of replication recognition complex"/>
    <property type="evidence" value="ECO:0007669"/>
    <property type="project" value="InterPro"/>
</dbReference>
<feature type="transmembrane region" description="Helical" evidence="6">
    <location>
        <begin position="920"/>
        <end position="939"/>
    </location>
</feature>
<dbReference type="GO" id="GO:0004930">
    <property type="term" value="F:G protein-coupled receptor activity"/>
    <property type="evidence" value="ECO:0007669"/>
    <property type="project" value="UniProtKB-KW"/>
</dbReference>
<dbReference type="PROSITE" id="PS00237">
    <property type="entry name" value="G_PROTEIN_RECEP_F1_1"/>
    <property type="match status" value="1"/>
</dbReference>
<reference evidence="9" key="1">
    <citation type="journal article" date="2005" name="Science">
        <title>Vertebrate-type intron-rich genes in the marine annelid Platynereis dumerilii.</title>
        <authorList>
            <person name="Raible F."/>
            <person name="Tessmar-Raible K."/>
            <person name="Osoegawa K."/>
            <person name="Wincker P."/>
            <person name="Jubin C."/>
            <person name="Balavoine G."/>
            <person name="Ferrier D."/>
            <person name="Benes V."/>
            <person name="de Jong P."/>
            <person name="Weissenbach J."/>
            <person name="Bork P."/>
            <person name="Arendt D."/>
        </authorList>
    </citation>
    <scope>NUCLEOTIDE SEQUENCE</scope>
</reference>
<dbReference type="GO" id="GO:0003688">
    <property type="term" value="F:DNA replication origin binding"/>
    <property type="evidence" value="ECO:0007669"/>
    <property type="project" value="TreeGrafter"/>
</dbReference>
<evidence type="ECO:0000313" key="9">
    <source>
        <dbReference type="EMBL" id="CAJ38812.1"/>
    </source>
</evidence>
<dbReference type="AlphaFoldDB" id="Q2WBW5"/>
<dbReference type="Pfam" id="PF00078">
    <property type="entry name" value="RVT_1"/>
    <property type="match status" value="1"/>
</dbReference>
<evidence type="ECO:0000256" key="4">
    <source>
        <dbReference type="ARBA" id="ARBA00023136"/>
    </source>
</evidence>
<dbReference type="PANTHER" id="PTHR12748:SF0">
    <property type="entry name" value="ORIGIN RECOGNITION COMPLEX SUBUNIT 3"/>
    <property type="match status" value="1"/>
</dbReference>
<feature type="transmembrane region" description="Helical" evidence="6">
    <location>
        <begin position="668"/>
        <end position="687"/>
    </location>
</feature>
<keyword evidence="4 6" id="KW-0472">Membrane</keyword>
<keyword evidence="5" id="KW-0297">G-protein coupled receptor</keyword>
<dbReference type="Pfam" id="PF00001">
    <property type="entry name" value="7tm_1"/>
    <property type="match status" value="1"/>
</dbReference>
<evidence type="ECO:0000256" key="2">
    <source>
        <dbReference type="ARBA" id="ARBA00022692"/>
    </source>
</evidence>
<feature type="transmembrane region" description="Helical" evidence="6">
    <location>
        <begin position="786"/>
        <end position="807"/>
    </location>
</feature>
<dbReference type="Gene3D" id="1.20.1070.10">
    <property type="entry name" value="Rhodopsin 7-helix transmembrane proteins"/>
    <property type="match status" value="1"/>
</dbReference>
<dbReference type="InterPro" id="IPR020795">
    <property type="entry name" value="ORC3"/>
</dbReference>
<sequence>MLKLLMDMYAKAKCRVKWKGKVGKEIESEYGVLQGGIMSPNLFTEYLTDLNKYLDVSQGITIGDNIVTHLLYADDMVLCSESAKGLQILINGLYTFCTKWHLILSINKTNVMVFRKKREIVNFQFKYGVDEIAITDNYKYLGVIFSSRGAMFKNNVSHLNEKARNAEFALSTHVKCSVGYLQPVLAFKMFDVQISPILEYGSEVWFNNKELAEFEKIHLSYMKRTLRVKQSTSTVALYTDYGEDDEDLKEQNRLSVYEDLWESVDEKLQVIQTDLNTKIFSDLLTYIENAHSSRAGELESTDTTFLPEIPTAALITGVNTPDHSVMFSNLSTMLEERVTPHVALLRSKDCSNVKQIMSKTLSQFMENADLVDEDEEEVGSINVNKVSCTMSNLASWYAAISEKSVSPRKKQKIEGSSSSRKNLVVILEDFESFHPQVLQDFVTICSQHLSSIPLVLVFGIATAVTAVHQLLPHQVSSLLSMEKFQAPPSSQYLTSAIQNILLTTSVPLKLGSKVFNLLMDLFLYHDFSVQNFIRGYKFSMMEHFLTNRLSNLCQPLEESVNIVRFMRHSEVENVRRIVSFRRHVENSEPKTQIALLQDDRHTKSMNNNTLDLSLIFSNNSKPDVIINDDINVESTATDVTDFNLLNNETAVIKADKETPGWVKKFDNVQAVMMIIGLLLNVITLVTLNRNGSGFNPLICSLFVHQAFADSGVCIMSILLLLVPPMALAGPNSFKFFVCQVFHSQVTYWSVSWISITNLELIAWERYMAICKPLKHGDISKGVIKRIIIFMYPLSLCVTCLGFVQVHYSHGKCLPEFYFSSLLFEDLMRGFSVWCFLILYAIPFAVFVASYGSIVYTLLARQRQTQLAQSRVIDAATKQLTKTAMVVTTWFIIALGYDLWYYILGYNNVIKYQKNSPIQKIGIFLAGSNSCVNPIIYVLFMPAFRESLRKTFGCQPAPKPVDIKPTV</sequence>
<dbReference type="SUPFAM" id="SSF81321">
    <property type="entry name" value="Family A G protein-coupled receptor-like"/>
    <property type="match status" value="1"/>
</dbReference>
<dbReference type="GO" id="GO:0016020">
    <property type="term" value="C:membrane"/>
    <property type="evidence" value="ECO:0007669"/>
    <property type="project" value="UniProtKB-SubCell"/>
</dbReference>
<dbReference type="PROSITE" id="PS50878">
    <property type="entry name" value="RT_POL"/>
    <property type="match status" value="1"/>
</dbReference>
<dbReference type="Pfam" id="PF19675">
    <property type="entry name" value="ORC3_ins"/>
    <property type="match status" value="1"/>
</dbReference>
<evidence type="ECO:0000259" key="7">
    <source>
        <dbReference type="PROSITE" id="PS50262"/>
    </source>
</evidence>
<dbReference type="InterPro" id="IPR045667">
    <property type="entry name" value="ORC3_N"/>
</dbReference>
<evidence type="ECO:0000259" key="8">
    <source>
        <dbReference type="PROSITE" id="PS50878"/>
    </source>
</evidence>
<dbReference type="SUPFAM" id="SSF56672">
    <property type="entry name" value="DNA/RNA polymerases"/>
    <property type="match status" value="1"/>
</dbReference>
<dbReference type="CDD" id="cd00637">
    <property type="entry name" value="7tm_classA_rhodopsin-like"/>
    <property type="match status" value="1"/>
</dbReference>
<feature type="transmembrane region" description="Helical" evidence="6">
    <location>
        <begin position="707"/>
        <end position="727"/>
    </location>
</feature>
<feature type="domain" description="Reverse transcriptase" evidence="8">
    <location>
        <begin position="1"/>
        <end position="145"/>
    </location>
</feature>
<proteinExistence type="inferred from homology"/>
<feature type="transmembrane region" description="Helical" evidence="6">
    <location>
        <begin position="830"/>
        <end position="858"/>
    </location>
</feature>
<keyword evidence="5" id="KW-0675">Receptor</keyword>
<keyword evidence="3 6" id="KW-1133">Transmembrane helix</keyword>
<evidence type="ECO:0000256" key="1">
    <source>
        <dbReference type="ARBA" id="ARBA00004370"/>
    </source>
</evidence>
<dbReference type="PANTHER" id="PTHR12748">
    <property type="entry name" value="ORIGIN RECOGNITION COMPLEX SUBUNIT 3"/>
    <property type="match status" value="1"/>
</dbReference>
<evidence type="ECO:0000256" key="3">
    <source>
        <dbReference type="ARBA" id="ARBA00022989"/>
    </source>
</evidence>
<feature type="transmembrane region" description="Helical" evidence="6">
    <location>
        <begin position="879"/>
        <end position="900"/>
    </location>
</feature>
<dbReference type="InterPro" id="IPR000276">
    <property type="entry name" value="GPCR_Rhodpsn"/>
</dbReference>
<dbReference type="PRINTS" id="PR00237">
    <property type="entry name" value="GPCRRHODOPSN"/>
</dbReference>
<evidence type="ECO:0000256" key="5">
    <source>
        <dbReference type="RuleBase" id="RU000688"/>
    </source>
</evidence>
<comment type="similarity">
    <text evidence="5">Belongs to the G-protein coupled receptor 1 family.</text>
</comment>
<dbReference type="PROSITE" id="PS50262">
    <property type="entry name" value="G_PROTEIN_RECEP_F1_2"/>
    <property type="match status" value="1"/>
</dbReference>
<dbReference type="GO" id="GO:0031261">
    <property type="term" value="C:DNA replication preinitiation complex"/>
    <property type="evidence" value="ECO:0007669"/>
    <property type="project" value="TreeGrafter"/>
</dbReference>
<organism evidence="9">
    <name type="scientific">Platynereis dumerilii</name>
    <name type="common">Dumeril's clam worm</name>
    <dbReference type="NCBI Taxonomy" id="6359"/>
    <lineage>
        <taxon>Eukaryota</taxon>
        <taxon>Metazoa</taxon>
        <taxon>Spiralia</taxon>
        <taxon>Lophotrochozoa</taxon>
        <taxon>Annelida</taxon>
        <taxon>Polychaeta</taxon>
        <taxon>Errantia</taxon>
        <taxon>Phyllodocida</taxon>
        <taxon>Nereididae</taxon>
        <taxon>Platynereis</taxon>
    </lineage>
</organism>
<dbReference type="InterPro" id="IPR045663">
    <property type="entry name" value="ORC3_ins"/>
</dbReference>
<protein>
    <submittedName>
        <fullName evidence="9">Putative origin recognition complex subunit 3 protein</fullName>
    </submittedName>
</protein>
<comment type="subcellular location">
    <subcellularLocation>
        <location evidence="1">Membrane</location>
    </subcellularLocation>
</comment>
<name>Q2WBW5_PLADU</name>
<dbReference type="Pfam" id="PF07034">
    <property type="entry name" value="ORC3_N"/>
    <property type="match status" value="1"/>
</dbReference>
<keyword evidence="2 5" id="KW-0812">Transmembrane</keyword>
<dbReference type="CDD" id="cd20704">
    <property type="entry name" value="Orc3"/>
    <property type="match status" value="1"/>
</dbReference>
<dbReference type="InterPro" id="IPR043502">
    <property type="entry name" value="DNA/RNA_pol_sf"/>
</dbReference>
<accession>Q2WBW5</accession>
<keyword evidence="5" id="KW-0807">Transducer</keyword>
<dbReference type="InterPro" id="IPR000477">
    <property type="entry name" value="RT_dom"/>
</dbReference>
<dbReference type="GO" id="GO:0005656">
    <property type="term" value="C:nuclear pre-replicative complex"/>
    <property type="evidence" value="ECO:0007669"/>
    <property type="project" value="TreeGrafter"/>
</dbReference>
<feature type="transmembrane region" description="Helical" evidence="6">
    <location>
        <begin position="747"/>
        <end position="766"/>
    </location>
</feature>
<dbReference type="EMBL" id="AM114787">
    <property type="protein sequence ID" value="CAJ38812.1"/>
    <property type="molecule type" value="Genomic_DNA"/>
</dbReference>
<gene>
    <name evidence="9" type="primary">orcs3</name>
</gene>